<dbReference type="EMBL" id="BLVO01000013">
    <property type="protein sequence ID" value="GFM33658.1"/>
    <property type="molecule type" value="Genomic_DNA"/>
</dbReference>
<dbReference type="Proteomes" id="UP000503840">
    <property type="component" value="Unassembled WGS sequence"/>
</dbReference>
<gene>
    <name evidence="1" type="ORF">DSM101010T_20230</name>
</gene>
<protein>
    <submittedName>
        <fullName evidence="1">Uncharacterized protein</fullName>
    </submittedName>
</protein>
<proteinExistence type="predicted"/>
<dbReference type="RefSeq" id="WP_174405300.1">
    <property type="nucleotide sequence ID" value="NZ_BLVO01000013.1"/>
</dbReference>
<organism evidence="1 2">
    <name type="scientific">Desulfovibrio subterraneus</name>
    <dbReference type="NCBI Taxonomy" id="2718620"/>
    <lineage>
        <taxon>Bacteria</taxon>
        <taxon>Pseudomonadati</taxon>
        <taxon>Thermodesulfobacteriota</taxon>
        <taxon>Desulfovibrionia</taxon>
        <taxon>Desulfovibrionales</taxon>
        <taxon>Desulfovibrionaceae</taxon>
        <taxon>Desulfovibrio</taxon>
    </lineage>
</organism>
<dbReference type="AlphaFoldDB" id="A0A7J0BJC8"/>
<evidence type="ECO:0000313" key="2">
    <source>
        <dbReference type="Proteomes" id="UP000503840"/>
    </source>
</evidence>
<reference evidence="1 2" key="1">
    <citation type="submission" date="2020-05" db="EMBL/GenBank/DDBJ databases">
        <title>Draft genome sequence of Desulfovibrio sp. strain HN2T.</title>
        <authorList>
            <person name="Ueno A."/>
            <person name="Tamazawa S."/>
            <person name="Tamamura S."/>
            <person name="Murakami T."/>
            <person name="Kiyama T."/>
            <person name="Inomata H."/>
            <person name="Amano Y."/>
            <person name="Miyakawa K."/>
            <person name="Tamaki H."/>
            <person name="Naganuma T."/>
            <person name="Kaneko K."/>
        </authorList>
    </citation>
    <scope>NUCLEOTIDE SEQUENCE [LARGE SCALE GENOMIC DNA]</scope>
    <source>
        <strain evidence="1 2">HN2</strain>
    </source>
</reference>
<sequence>MSTTVEELTVDYEEDGHLVVKELDKAILSKGAWATVMFRYKQWDNKLEDYGPDKYIIRRYQKVSGEYRAKSKFNISSVDQAKKIVETLQQWIAEVE</sequence>
<name>A0A7J0BJC8_9BACT</name>
<keyword evidence="2" id="KW-1185">Reference proteome</keyword>
<comment type="caution">
    <text evidence="1">The sequence shown here is derived from an EMBL/GenBank/DDBJ whole genome shotgun (WGS) entry which is preliminary data.</text>
</comment>
<evidence type="ECO:0000313" key="1">
    <source>
        <dbReference type="EMBL" id="GFM33658.1"/>
    </source>
</evidence>
<accession>A0A7J0BJC8</accession>